<accession>A0A6H0KK85</accession>
<name>A0A6H0KK85_9BACE</name>
<evidence type="ECO:0000259" key="2">
    <source>
        <dbReference type="Pfam" id="PF16335"/>
    </source>
</evidence>
<dbReference type="GO" id="GO:0005975">
    <property type="term" value="P:carbohydrate metabolic process"/>
    <property type="evidence" value="ECO:0007669"/>
    <property type="project" value="InterPro"/>
</dbReference>
<evidence type="ECO:0000259" key="1">
    <source>
        <dbReference type="Pfam" id="PF16334"/>
    </source>
</evidence>
<dbReference type="PROSITE" id="PS51257">
    <property type="entry name" value="PROKAR_LIPOPROTEIN"/>
    <property type="match status" value="1"/>
</dbReference>
<dbReference type="RefSeq" id="WP_167961405.1">
    <property type="nucleotide sequence ID" value="NZ_CP050831.1"/>
</dbReference>
<dbReference type="PANTHER" id="PTHR31987">
    <property type="entry name" value="GLUTAMINASE A-RELATED"/>
    <property type="match status" value="1"/>
</dbReference>
<dbReference type="EMBL" id="CP050831">
    <property type="protein sequence ID" value="QIU93864.1"/>
    <property type="molecule type" value="Genomic_DNA"/>
</dbReference>
<dbReference type="Pfam" id="PF16335">
    <property type="entry name" value="GtaA_6_Hairpin"/>
    <property type="match status" value="1"/>
</dbReference>
<reference evidence="4 5" key="1">
    <citation type="submission" date="2020-03" db="EMBL/GenBank/DDBJ databases">
        <title>Genomic analysis of Bacteroides faecium CBA7301.</title>
        <authorList>
            <person name="Kim J."/>
            <person name="Roh S.W."/>
        </authorList>
    </citation>
    <scope>NUCLEOTIDE SEQUENCE [LARGE SCALE GENOMIC DNA]</scope>
    <source>
        <strain evidence="4 5">CBA7301</strain>
    </source>
</reference>
<sequence>MKQQLMTLLLGATTVLCSCDSQVTQREKNDLRAPAYPLVTIDPYTSAWAFTDNLYDGSVKHWTGKDFPLVGVAKVDGQTYRFMGTEELELRPLAKTSEQGNWTGKYTTRKPADGWQNPEFNDKAWKEGEAAFGTMENEHTAKTQWGEEFIWVRRIIDIPEDLSGKNVYLEYSHDDDVIIYINGIKVVDTGNACKKHVQVKLSEEAVASLKPGENMIAAYCHNRVGNGLLDFGLLVELDDYRYFHQTAEQTSVDVQPMQTYYSFICGPVDLKVTFTAPLFMDNLDLLSRPVNYISYEVVSNDGRKHQVELYFEASPQWALDTPHQKSVADSLTEDGLLFLCTGNRIQDILEKKGDDVRIDWGRFYLAAEKENSMYAIGDGKKLRKSFIENKLEAPSTEGYDKLALVRSLGETKKSEGHLLIGYDDIYSIQYFGENLRPYWNRQDNETIISQFRKAEKEYEAQMKNCAVFDRKMMDEATAAGGRKYAELCALAYRQAIAAHKLVEAPNGDLLFLSKENFSNGSIGTVDITYPSAPLFLLYNPELVKAMMNHIFYYSESGKWTKPFAAHDVGTYPLANGQTYGGDMPVEESGNMLLLTAAIAAVEGNADYARKHWETLTTWADYLVGYGLDPENQLCTDDFAGHFAHNANLSIKAILGIASYGYLAEQLGKKDIADKYTRKAKEMAAEWMKMAHDGDHYRLTFDKPGTWSQKYNLVWDKLIKLQIFPESVAETEIAYYLTKQDKYGLPLDNRETYTKTDWIMWTATLANDKSTFGKFIDPVYLFMNETTDRVPMSDWVFTDTPTQKGFQARSVVGGYFIKMLENKLTK</sequence>
<dbReference type="PANTHER" id="PTHR31987:SF1">
    <property type="entry name" value="GLUTAMINASE A"/>
    <property type="match status" value="1"/>
</dbReference>
<dbReference type="InterPro" id="IPR032514">
    <property type="entry name" value="GtaA_central"/>
</dbReference>
<proteinExistence type="predicted"/>
<feature type="domain" description="Glutaminase A N-terminal" evidence="3">
    <location>
        <begin position="258"/>
        <end position="474"/>
    </location>
</feature>
<evidence type="ECO:0000259" key="3">
    <source>
        <dbReference type="Pfam" id="PF17168"/>
    </source>
</evidence>
<dbReference type="SUPFAM" id="SSF48208">
    <property type="entry name" value="Six-hairpin glycosidases"/>
    <property type="match status" value="1"/>
</dbReference>
<protein>
    <submittedName>
        <fullName evidence="4">DUF4965 domain-containing protein</fullName>
    </submittedName>
</protein>
<dbReference type="Pfam" id="PF17168">
    <property type="entry name" value="DUF5127"/>
    <property type="match status" value="1"/>
</dbReference>
<feature type="domain" description="Glutaminase A central" evidence="2">
    <location>
        <begin position="481"/>
        <end position="817"/>
    </location>
</feature>
<dbReference type="AlphaFoldDB" id="A0A6H0KK85"/>
<dbReference type="InterPro" id="IPR052743">
    <property type="entry name" value="Glutaminase_GtaA"/>
</dbReference>
<feature type="domain" description="DUF4964" evidence="1">
    <location>
        <begin position="14"/>
        <end position="94"/>
    </location>
</feature>
<evidence type="ECO:0000313" key="5">
    <source>
        <dbReference type="Proteomes" id="UP000501780"/>
    </source>
</evidence>
<dbReference type="Pfam" id="PF16334">
    <property type="entry name" value="DUF4964"/>
    <property type="match status" value="1"/>
</dbReference>
<dbReference type="KEGG" id="bfc:BacF7301_06765"/>
<organism evidence="4 5">
    <name type="scientific">Bacteroides faecium</name>
    <dbReference type="NCBI Taxonomy" id="2715212"/>
    <lineage>
        <taxon>Bacteria</taxon>
        <taxon>Pseudomonadati</taxon>
        <taxon>Bacteroidota</taxon>
        <taxon>Bacteroidia</taxon>
        <taxon>Bacteroidales</taxon>
        <taxon>Bacteroidaceae</taxon>
        <taxon>Bacteroides</taxon>
    </lineage>
</organism>
<keyword evidence="5" id="KW-1185">Reference proteome</keyword>
<evidence type="ECO:0000313" key="4">
    <source>
        <dbReference type="EMBL" id="QIU93864.1"/>
    </source>
</evidence>
<dbReference type="Proteomes" id="UP000501780">
    <property type="component" value="Chromosome"/>
</dbReference>
<dbReference type="InterPro" id="IPR033433">
    <property type="entry name" value="GtaA_N"/>
</dbReference>
<dbReference type="SUPFAM" id="SSF49785">
    <property type="entry name" value="Galactose-binding domain-like"/>
    <property type="match status" value="1"/>
</dbReference>
<gene>
    <name evidence="4" type="ORF">BacF7301_06765</name>
</gene>
<dbReference type="InterPro" id="IPR008979">
    <property type="entry name" value="Galactose-bd-like_sf"/>
</dbReference>
<dbReference type="Gene3D" id="2.60.120.260">
    <property type="entry name" value="Galactose-binding domain-like"/>
    <property type="match status" value="1"/>
</dbReference>
<dbReference type="InterPro" id="IPR032515">
    <property type="entry name" value="DUF4964"/>
</dbReference>
<dbReference type="InterPro" id="IPR008928">
    <property type="entry name" value="6-hairpin_glycosidase_sf"/>
</dbReference>